<feature type="compositionally biased region" description="Basic and acidic residues" evidence="2">
    <location>
        <begin position="58"/>
        <end position="70"/>
    </location>
</feature>
<name>W8UB55_PEPAC</name>
<dbReference type="Proteomes" id="UP000019591">
    <property type="component" value="Plasmid EAL2_808p"/>
</dbReference>
<dbReference type="RefSeq" id="WP_025436869.1">
    <property type="nucleotide sequence ID" value="NZ_CP007453.1"/>
</dbReference>
<feature type="region of interest" description="Disordered" evidence="2">
    <location>
        <begin position="58"/>
        <end position="137"/>
    </location>
</feature>
<protein>
    <submittedName>
        <fullName evidence="3">Uncharacterized protein</fullName>
    </submittedName>
</protein>
<geneLocation type="plasmid" evidence="3 4">
    <name>EAL2_808p</name>
</geneLocation>
<dbReference type="PATRIC" id="fig|1286171.3.peg.2700"/>
<dbReference type="EMBL" id="CP007453">
    <property type="protein sequence ID" value="AHM58021.1"/>
    <property type="molecule type" value="Genomic_DNA"/>
</dbReference>
<dbReference type="HOGENOM" id="CLU_1270702_0_0_9"/>
<keyword evidence="3" id="KW-0614">Plasmid</keyword>
<keyword evidence="4" id="KW-1185">Reference proteome</keyword>
<dbReference type="KEGG" id="eac:EAL2_808p05180"/>
<dbReference type="AlphaFoldDB" id="W8UB55"/>
<sequence>MRRFLKSKDLKYIDNMQDIEAINLEISNLEWELERCIDGSDRRCIREKLSALLTRKDEIEKEEERREAEIRFGNIPPKAPEAYTAPDEEEAEETEDASYGHTEASAEASNNNSSKKGVLSRFSRKSDTVKSFNPKKIENLRMQISELEWKLEHESDENKRSSNLAKLQSKRKKLAKIMEQANLAGDGKDDFGLNKRIERIEKYIVDPYSEEQDDGND</sequence>
<evidence type="ECO:0000256" key="2">
    <source>
        <dbReference type="SAM" id="MobiDB-lite"/>
    </source>
</evidence>
<feature type="coiled-coil region" evidence="1">
    <location>
        <begin position="137"/>
        <end position="184"/>
    </location>
</feature>
<organism evidence="3 4">
    <name type="scientific">Peptoclostridium acidaminophilum DSM 3953</name>
    <dbReference type="NCBI Taxonomy" id="1286171"/>
    <lineage>
        <taxon>Bacteria</taxon>
        <taxon>Bacillati</taxon>
        <taxon>Bacillota</taxon>
        <taxon>Clostridia</taxon>
        <taxon>Peptostreptococcales</taxon>
        <taxon>Peptoclostridiaceae</taxon>
        <taxon>Peptoclostridium</taxon>
    </lineage>
</organism>
<gene>
    <name evidence="3" type="ORF">EAL2_808p05180</name>
</gene>
<proteinExistence type="predicted"/>
<feature type="compositionally biased region" description="Acidic residues" evidence="2">
    <location>
        <begin position="86"/>
        <end position="96"/>
    </location>
</feature>
<reference evidence="3 4" key="1">
    <citation type="journal article" date="2014" name="Genome Announc.">
        <title>Complete Genome Sequence of Amino Acid-Utilizing Eubacterium acidaminophilum al-2 (DSM 3953).</title>
        <authorList>
            <person name="Poehlein A."/>
            <person name="Andreesen J.R."/>
            <person name="Daniel R."/>
        </authorList>
    </citation>
    <scope>NUCLEOTIDE SEQUENCE [LARGE SCALE GENOMIC DNA]</scope>
    <source>
        <strain evidence="3 4">DSM 3953</strain>
        <plasmid evidence="4">Plasmid EAL2_808p</plasmid>
    </source>
</reference>
<evidence type="ECO:0000256" key="1">
    <source>
        <dbReference type="SAM" id="Coils"/>
    </source>
</evidence>
<evidence type="ECO:0000313" key="3">
    <source>
        <dbReference type="EMBL" id="AHM58021.1"/>
    </source>
</evidence>
<feature type="compositionally biased region" description="Low complexity" evidence="2">
    <location>
        <begin position="103"/>
        <end position="114"/>
    </location>
</feature>
<evidence type="ECO:0000313" key="4">
    <source>
        <dbReference type="Proteomes" id="UP000019591"/>
    </source>
</evidence>
<accession>W8UB55</accession>
<keyword evidence="1" id="KW-0175">Coiled coil</keyword>